<proteinExistence type="predicted"/>
<dbReference type="RefSeq" id="WP_136227536.1">
    <property type="nucleotide sequence ID" value="NZ_CP165728.1"/>
</dbReference>
<name>A0AB39YGH2_9ACTN</name>
<evidence type="ECO:0000313" key="1">
    <source>
        <dbReference type="EMBL" id="XDV69375.1"/>
    </source>
</evidence>
<keyword evidence="1" id="KW-0614">Plasmid</keyword>
<organism evidence="1">
    <name type="scientific">Streptomyces sp. R33</name>
    <dbReference type="NCBI Taxonomy" id="3238629"/>
    <lineage>
        <taxon>Bacteria</taxon>
        <taxon>Bacillati</taxon>
        <taxon>Actinomycetota</taxon>
        <taxon>Actinomycetes</taxon>
        <taxon>Kitasatosporales</taxon>
        <taxon>Streptomycetaceae</taxon>
        <taxon>Streptomyces</taxon>
    </lineage>
</organism>
<geneLocation type="plasmid" evidence="1">
    <name>unnamed1</name>
</geneLocation>
<protein>
    <recommendedName>
        <fullName evidence="2">DUF397 domain-containing protein</fullName>
    </recommendedName>
</protein>
<accession>A0AB39YGH2</accession>
<evidence type="ECO:0008006" key="2">
    <source>
        <dbReference type="Google" id="ProtNLM"/>
    </source>
</evidence>
<gene>
    <name evidence="1" type="ORF">AB5J51_41330</name>
</gene>
<reference evidence="1" key="1">
    <citation type="submission" date="2024-08" db="EMBL/GenBank/DDBJ databases">
        <authorList>
            <person name="Yu S.T."/>
        </authorList>
    </citation>
    <scope>NUCLEOTIDE SEQUENCE</scope>
    <source>
        <strain evidence="1">R33</strain>
        <plasmid evidence="1">unnamed1</plasmid>
    </source>
</reference>
<sequence>MEHTFPGFRSVGWTMTTANHSAIFPQSSEGDGRSVRAKATRVGKWTYTPVSTDWAPNESATLHREGREVDLHYSSSVFEDFLEAMSAIENDFGRRLQEAASVEPSVGEHSGRNSLV</sequence>
<dbReference type="AlphaFoldDB" id="A0AB39YGH2"/>
<dbReference type="EMBL" id="CP165728">
    <property type="protein sequence ID" value="XDV69375.1"/>
    <property type="molecule type" value="Genomic_DNA"/>
</dbReference>